<name>A0ABU6QCZ1_9FABA</name>
<sequence length="199" mass="21469">MRESALRNQRRVDLYCDHEVIANPEVIEPVEVSDDSEVEFGDGYVGDVEASDGNQENEAGDGNQEKEVADEVLCVPNQDALAQVEEVPISQMNNNSAATDGENTEDNAEDTIRKKACPTVAGKVRPSAPSMPAAHPRPNAPFRAPQHKPNASTSQAPVGSSNVTIPPRVSLETMSGASKATTSRFQDFMPTQSRNKNNH</sequence>
<dbReference type="EMBL" id="JASCZI010000129">
    <property type="protein sequence ID" value="MED6109114.1"/>
    <property type="molecule type" value="Genomic_DNA"/>
</dbReference>
<evidence type="ECO:0000313" key="3">
    <source>
        <dbReference type="Proteomes" id="UP001341840"/>
    </source>
</evidence>
<dbReference type="Proteomes" id="UP001341840">
    <property type="component" value="Unassembled WGS sequence"/>
</dbReference>
<feature type="region of interest" description="Disordered" evidence="1">
    <location>
        <begin position="34"/>
        <end position="65"/>
    </location>
</feature>
<comment type="caution">
    <text evidence="2">The sequence shown here is derived from an EMBL/GenBank/DDBJ whole genome shotgun (WGS) entry which is preliminary data.</text>
</comment>
<organism evidence="2 3">
    <name type="scientific">Stylosanthes scabra</name>
    <dbReference type="NCBI Taxonomy" id="79078"/>
    <lineage>
        <taxon>Eukaryota</taxon>
        <taxon>Viridiplantae</taxon>
        <taxon>Streptophyta</taxon>
        <taxon>Embryophyta</taxon>
        <taxon>Tracheophyta</taxon>
        <taxon>Spermatophyta</taxon>
        <taxon>Magnoliopsida</taxon>
        <taxon>eudicotyledons</taxon>
        <taxon>Gunneridae</taxon>
        <taxon>Pentapetalae</taxon>
        <taxon>rosids</taxon>
        <taxon>fabids</taxon>
        <taxon>Fabales</taxon>
        <taxon>Fabaceae</taxon>
        <taxon>Papilionoideae</taxon>
        <taxon>50 kb inversion clade</taxon>
        <taxon>dalbergioids sensu lato</taxon>
        <taxon>Dalbergieae</taxon>
        <taxon>Pterocarpus clade</taxon>
        <taxon>Stylosanthes</taxon>
    </lineage>
</organism>
<feature type="compositionally biased region" description="Polar residues" evidence="1">
    <location>
        <begin position="149"/>
        <end position="164"/>
    </location>
</feature>
<evidence type="ECO:0000313" key="2">
    <source>
        <dbReference type="EMBL" id="MED6109114.1"/>
    </source>
</evidence>
<keyword evidence="3" id="KW-1185">Reference proteome</keyword>
<proteinExistence type="predicted"/>
<feature type="compositionally biased region" description="Polar residues" evidence="1">
    <location>
        <begin position="172"/>
        <end position="199"/>
    </location>
</feature>
<feature type="region of interest" description="Disordered" evidence="1">
    <location>
        <begin position="122"/>
        <end position="199"/>
    </location>
</feature>
<gene>
    <name evidence="2" type="ORF">PIB30_030664</name>
</gene>
<evidence type="ECO:0000256" key="1">
    <source>
        <dbReference type="SAM" id="MobiDB-lite"/>
    </source>
</evidence>
<protein>
    <submittedName>
        <fullName evidence="2">Uncharacterized protein</fullName>
    </submittedName>
</protein>
<accession>A0ABU6QCZ1</accession>
<reference evidence="2 3" key="1">
    <citation type="journal article" date="2023" name="Plants (Basel)">
        <title>Bridging the Gap: Combining Genomics and Transcriptomics Approaches to Understand Stylosanthes scabra, an Orphan Legume from the Brazilian Caatinga.</title>
        <authorList>
            <person name="Ferreira-Neto J.R.C."/>
            <person name="da Silva M.D."/>
            <person name="Binneck E."/>
            <person name="de Melo N.F."/>
            <person name="da Silva R.H."/>
            <person name="de Melo A.L.T.M."/>
            <person name="Pandolfi V."/>
            <person name="Bustamante F.O."/>
            <person name="Brasileiro-Vidal A.C."/>
            <person name="Benko-Iseppon A.M."/>
        </authorList>
    </citation>
    <scope>NUCLEOTIDE SEQUENCE [LARGE SCALE GENOMIC DNA]</scope>
    <source>
        <tissue evidence="2">Leaves</tissue>
    </source>
</reference>